<evidence type="ECO:0000313" key="2">
    <source>
        <dbReference type="Proteomes" id="UP000249324"/>
    </source>
</evidence>
<dbReference type="AlphaFoldDB" id="A0ABD6FEE6"/>
<dbReference type="Proteomes" id="UP000249324">
    <property type="component" value="Unassembled WGS sequence"/>
</dbReference>
<dbReference type="SUPFAM" id="SSF159659">
    <property type="entry name" value="Cgl1923-like"/>
    <property type="match status" value="1"/>
</dbReference>
<dbReference type="InterPro" id="IPR019151">
    <property type="entry name" value="Proteasome_assmbl_chaperone_2"/>
</dbReference>
<dbReference type="PIRSF" id="PIRSF028754">
    <property type="entry name" value="UCP028754"/>
    <property type="match status" value="1"/>
</dbReference>
<gene>
    <name evidence="1" type="ORF">DIU77_006200</name>
</gene>
<proteinExistence type="predicted"/>
<comment type="caution">
    <text evidence="1">The sequence shown here is derived from an EMBL/GenBank/DDBJ whole genome shotgun (WGS) entry which is preliminary data.</text>
</comment>
<protein>
    <submittedName>
        <fullName evidence="1">PAC2 family protein</fullName>
    </submittedName>
</protein>
<evidence type="ECO:0000313" key="1">
    <source>
        <dbReference type="EMBL" id="MFO7191818.1"/>
    </source>
</evidence>
<dbReference type="InterPro" id="IPR038389">
    <property type="entry name" value="PSMG2_sf"/>
</dbReference>
<dbReference type="Gene3D" id="3.40.50.10900">
    <property type="entry name" value="PAC-like subunit"/>
    <property type="match status" value="1"/>
</dbReference>
<sequence length="291" mass="32114">MTDADPRPEQPAADPALTGPVLIAAFEGWNDAGEAASAGIEHLHRCWQATKVAELDPDDYYDFQVTRPTVHMVDGVTRRVEWPTTTLSICRPPGSADDVVLVCGPEPNMRWRKFCDELLEHADRLGVESVVTLGALLADTAHTRPVPVTGTAYDLDAAKRFGIAHSKYEGPTGITGVFQDACVQAGIPAISVWAAVPHYVSHAPSPKATLALLRKLEDILDREIPLGDLPEQADEWQRTVTELAEDDEEVIEYVRTLEERDDAELDLSQMTGEQIAADIERYLRRRRPGSR</sequence>
<dbReference type="EMBL" id="QGUI02000051">
    <property type="protein sequence ID" value="MFO7191818.1"/>
    <property type="molecule type" value="Genomic_DNA"/>
</dbReference>
<dbReference type="InterPro" id="IPR008492">
    <property type="entry name" value="Rv2714-like"/>
</dbReference>
<dbReference type="PANTHER" id="PTHR35610">
    <property type="entry name" value="3-ISOPROPYLMALATE DEHYDRATASE-RELATED"/>
    <property type="match status" value="1"/>
</dbReference>
<accession>A0ABD6FEE6</accession>
<reference evidence="1 2" key="1">
    <citation type="journal article" date="2021" name="BMC Genomics">
        <title>Genome-resolved metagenome and metatranscriptome analyses of thermophilic composting reveal key bacterial players and their metabolic interactions.</title>
        <authorList>
            <person name="Braga L.P.P."/>
            <person name="Pereira R.V."/>
            <person name="Martins L.F."/>
            <person name="Moura L.M.S."/>
            <person name="Sanchez F.B."/>
            <person name="Patane J.S.L."/>
            <person name="da Silva A.M."/>
            <person name="Setubal J.C."/>
        </authorList>
    </citation>
    <scope>NUCLEOTIDE SEQUENCE [LARGE SCALE GENOMIC DNA]</scope>
    <source>
        <strain evidence="1">ZC4RG45</strain>
    </source>
</reference>
<dbReference type="Pfam" id="PF09754">
    <property type="entry name" value="PAC2"/>
    <property type="match status" value="1"/>
</dbReference>
<name>A0ABD6FEE6_9PSEU</name>
<organism evidence="1 2">
    <name type="scientific">Thermocrispum agreste</name>
    <dbReference type="NCBI Taxonomy" id="37925"/>
    <lineage>
        <taxon>Bacteria</taxon>
        <taxon>Bacillati</taxon>
        <taxon>Actinomycetota</taxon>
        <taxon>Actinomycetes</taxon>
        <taxon>Pseudonocardiales</taxon>
        <taxon>Pseudonocardiaceae</taxon>
        <taxon>Thermocrispum</taxon>
    </lineage>
</organism>